<dbReference type="Proteomes" id="UP000749646">
    <property type="component" value="Unassembled WGS sequence"/>
</dbReference>
<accession>A0A9P6SNN0</accession>
<dbReference type="InterPro" id="IPR032675">
    <property type="entry name" value="LRR_dom_sf"/>
</dbReference>
<evidence type="ECO:0000313" key="2">
    <source>
        <dbReference type="EMBL" id="KAF9984186.1"/>
    </source>
</evidence>
<dbReference type="OrthoDB" id="2448069at2759"/>
<name>A0A9P6SNN0_9FUNG</name>
<sequence>MSIPEIVLSIQEYLDRFSLCVSLRVSSLWYYTGHHLVWETVEWHNSMKKPPQEMILMQNIHRIKTLRCVFHSQAGQSNIDSSSWLLSIVDGWDALELQLRKGHHAASSTLPWSVPPKRLQQLYLKGHFDLHRSQLLDSNPTPIPTFISFNIPTLTRLDIRPSVNSTVDIHVILDSATHLEHLVVQSYGVFVNSRERERMDGYSTHGSLLSLMIRHLVISREELESVVTRCPNLVEFHSFCNPGTLWNSHPPLIQQQQQQQQIEPQWIHTFQPKSLVLTLADTCPNMQQFRIGLQQGGFHLDSIREAITSFSRLQSLGIPAWDCTKVTMDAIKSIQVESTTPKIFLTSLCIMNVSSSEKVSQAIHDYLCWTPYLKEFYAYNTTLYVEQMQHEEPHQQQQQQEAPDEGGNEHNDNRRSSIDQAPLTISAEEQGRGPSTRPNNRPAVWTADVGPSRRVPLVNTSSAALNASLPTPDLNNHVVAAAAASADITSVTHHAHQWTCTRLERLVVRFAHLPWRNLADSPKRSKDTFAFLKPLQNLKYLCIKEGLMLEAGREYDTLAELKGLEEVVFTLGYPIPMKPSDLTWMDRSSSSSSSSLSFSSCEELGLERCEETKDRLKRVVIRRQKESAVLDREVNQWFLEHRPDLKFSLELTDGGEEEYTF</sequence>
<organism evidence="2 3">
    <name type="scientific">Modicella reniformis</name>
    <dbReference type="NCBI Taxonomy" id="1440133"/>
    <lineage>
        <taxon>Eukaryota</taxon>
        <taxon>Fungi</taxon>
        <taxon>Fungi incertae sedis</taxon>
        <taxon>Mucoromycota</taxon>
        <taxon>Mortierellomycotina</taxon>
        <taxon>Mortierellomycetes</taxon>
        <taxon>Mortierellales</taxon>
        <taxon>Mortierellaceae</taxon>
        <taxon>Modicella</taxon>
    </lineage>
</organism>
<comment type="caution">
    <text evidence="2">The sequence shown here is derived from an EMBL/GenBank/DDBJ whole genome shotgun (WGS) entry which is preliminary data.</text>
</comment>
<evidence type="ECO:0000313" key="3">
    <source>
        <dbReference type="Proteomes" id="UP000749646"/>
    </source>
</evidence>
<feature type="region of interest" description="Disordered" evidence="1">
    <location>
        <begin position="389"/>
        <end position="448"/>
    </location>
</feature>
<dbReference type="Gene3D" id="3.80.10.10">
    <property type="entry name" value="Ribonuclease Inhibitor"/>
    <property type="match status" value="1"/>
</dbReference>
<protein>
    <submittedName>
        <fullName evidence="2">Uncharacterized protein</fullName>
    </submittedName>
</protein>
<proteinExistence type="predicted"/>
<dbReference type="SUPFAM" id="SSF52047">
    <property type="entry name" value="RNI-like"/>
    <property type="match status" value="1"/>
</dbReference>
<keyword evidence="3" id="KW-1185">Reference proteome</keyword>
<dbReference type="AlphaFoldDB" id="A0A9P6SNN0"/>
<feature type="compositionally biased region" description="Basic and acidic residues" evidence="1">
    <location>
        <begin position="407"/>
        <end position="417"/>
    </location>
</feature>
<reference evidence="2" key="1">
    <citation type="journal article" date="2020" name="Fungal Divers.">
        <title>Resolving the Mortierellaceae phylogeny through synthesis of multi-gene phylogenetics and phylogenomics.</title>
        <authorList>
            <person name="Vandepol N."/>
            <person name="Liber J."/>
            <person name="Desiro A."/>
            <person name="Na H."/>
            <person name="Kennedy M."/>
            <person name="Barry K."/>
            <person name="Grigoriev I.V."/>
            <person name="Miller A.N."/>
            <person name="O'Donnell K."/>
            <person name="Stajich J.E."/>
            <person name="Bonito G."/>
        </authorList>
    </citation>
    <scope>NUCLEOTIDE SEQUENCE</scope>
    <source>
        <strain evidence="2">MES-2147</strain>
    </source>
</reference>
<gene>
    <name evidence="2" type="ORF">BGZ65_000832</name>
</gene>
<dbReference type="EMBL" id="JAAAHW010003407">
    <property type="protein sequence ID" value="KAF9984186.1"/>
    <property type="molecule type" value="Genomic_DNA"/>
</dbReference>
<evidence type="ECO:0000256" key="1">
    <source>
        <dbReference type="SAM" id="MobiDB-lite"/>
    </source>
</evidence>